<dbReference type="GO" id="GO:0018773">
    <property type="term" value="F:acetylpyruvate hydrolase activity"/>
    <property type="evidence" value="ECO:0007669"/>
    <property type="project" value="TreeGrafter"/>
</dbReference>
<evidence type="ECO:0000256" key="4">
    <source>
        <dbReference type="ARBA" id="ARBA00022801"/>
    </source>
</evidence>
<dbReference type="GO" id="GO:0016853">
    <property type="term" value="F:isomerase activity"/>
    <property type="evidence" value="ECO:0007669"/>
    <property type="project" value="UniProtKB-ARBA"/>
</dbReference>
<comment type="cofactor">
    <cofactor evidence="1">
        <name>Mg(2+)</name>
        <dbReference type="ChEBI" id="CHEBI:18420"/>
    </cofactor>
</comment>
<name>A0A158IJJ8_9BURK</name>
<reference evidence="6" key="1">
    <citation type="submission" date="2016-01" db="EMBL/GenBank/DDBJ databases">
        <authorList>
            <person name="Peeters C."/>
        </authorList>
    </citation>
    <scope>NUCLEOTIDE SEQUENCE [LARGE SCALE GENOMIC DNA]</scope>
    <source>
        <strain evidence="6">LMG 22937</strain>
    </source>
</reference>
<dbReference type="OrthoDB" id="8582489at2"/>
<dbReference type="Pfam" id="PF01557">
    <property type="entry name" value="FAA_hydrolase"/>
    <property type="match status" value="1"/>
</dbReference>
<dbReference type="EMBL" id="FCOL02000012">
    <property type="protein sequence ID" value="SAL56677.1"/>
    <property type="molecule type" value="Genomic_DNA"/>
</dbReference>
<feature type="domain" description="Fumarylacetoacetase-like C-terminal" evidence="5">
    <location>
        <begin position="77"/>
        <end position="291"/>
    </location>
</feature>
<keyword evidence="3" id="KW-0479">Metal-binding</keyword>
<accession>A0A158IJJ8</accession>
<gene>
    <name evidence="6" type="ORF">AWB67_02556</name>
</gene>
<evidence type="ECO:0000256" key="3">
    <source>
        <dbReference type="ARBA" id="ARBA00022723"/>
    </source>
</evidence>
<dbReference type="AlphaFoldDB" id="A0A158IJJ8"/>
<evidence type="ECO:0000313" key="7">
    <source>
        <dbReference type="Proteomes" id="UP000054925"/>
    </source>
</evidence>
<comment type="caution">
    <text evidence="6">The sequence shown here is derived from an EMBL/GenBank/DDBJ whole genome shotgun (WGS) entry which is preliminary data.</text>
</comment>
<evidence type="ECO:0000256" key="1">
    <source>
        <dbReference type="ARBA" id="ARBA00001946"/>
    </source>
</evidence>
<keyword evidence="7" id="KW-1185">Reference proteome</keyword>
<dbReference type="PANTHER" id="PTHR11820">
    <property type="entry name" value="ACYLPYRUVASE"/>
    <property type="match status" value="1"/>
</dbReference>
<dbReference type="RefSeq" id="WP_087656588.1">
    <property type="nucleotide sequence ID" value="NZ_FCOL02000012.1"/>
</dbReference>
<keyword evidence="4" id="KW-0378">Hydrolase</keyword>
<dbReference type="PANTHER" id="PTHR11820:SF7">
    <property type="entry name" value="ACYLPYRUVASE FAHD1, MITOCHONDRIAL"/>
    <property type="match status" value="1"/>
</dbReference>
<evidence type="ECO:0000259" key="5">
    <source>
        <dbReference type="Pfam" id="PF01557"/>
    </source>
</evidence>
<dbReference type="Gene3D" id="3.90.850.10">
    <property type="entry name" value="Fumarylacetoacetase-like, C-terminal domain"/>
    <property type="match status" value="1"/>
</dbReference>
<dbReference type="FunFam" id="3.90.850.10:FF:000002">
    <property type="entry name" value="2-hydroxyhepta-2,4-diene-1,7-dioate isomerase"/>
    <property type="match status" value="1"/>
</dbReference>
<dbReference type="InterPro" id="IPR036663">
    <property type="entry name" value="Fumarylacetoacetase_C_sf"/>
</dbReference>
<comment type="similarity">
    <text evidence="2">Belongs to the FAH family.</text>
</comment>
<organism evidence="6 7">
    <name type="scientific">Caballeronia terrestris</name>
    <dbReference type="NCBI Taxonomy" id="1226301"/>
    <lineage>
        <taxon>Bacteria</taxon>
        <taxon>Pseudomonadati</taxon>
        <taxon>Pseudomonadota</taxon>
        <taxon>Betaproteobacteria</taxon>
        <taxon>Burkholderiales</taxon>
        <taxon>Burkholderiaceae</taxon>
        <taxon>Caballeronia</taxon>
    </lineage>
</organism>
<protein>
    <submittedName>
        <fullName evidence="6">5-oxopent-3-ene-1,2,5-tricarboxylate decarboxylase</fullName>
    </submittedName>
</protein>
<evidence type="ECO:0000313" key="6">
    <source>
        <dbReference type="EMBL" id="SAL56677.1"/>
    </source>
</evidence>
<dbReference type="InterPro" id="IPR011234">
    <property type="entry name" value="Fumarylacetoacetase-like_C"/>
</dbReference>
<dbReference type="Proteomes" id="UP000054925">
    <property type="component" value="Unassembled WGS sequence"/>
</dbReference>
<dbReference type="SUPFAM" id="SSF56529">
    <property type="entry name" value="FAH"/>
    <property type="match status" value="1"/>
</dbReference>
<evidence type="ECO:0000256" key="2">
    <source>
        <dbReference type="ARBA" id="ARBA00010211"/>
    </source>
</evidence>
<dbReference type="GO" id="GO:0046872">
    <property type="term" value="F:metal ion binding"/>
    <property type="evidence" value="ECO:0007669"/>
    <property type="project" value="UniProtKB-KW"/>
</dbReference>
<proteinExistence type="inferred from homology"/>
<dbReference type="GO" id="GO:0019752">
    <property type="term" value="P:carboxylic acid metabolic process"/>
    <property type="evidence" value="ECO:0007669"/>
    <property type="project" value="UniProtKB-ARBA"/>
</dbReference>
<sequence length="293" mass="31921">MKLANLEFDGAKALALVDAEKSVFWPIATLVPEFEGDMVQLVQSFAKFKGDLRPRGEGRPLSEAKVLAPIDQPRRNIFCVGKNYHEHAAEFQNSGFDSSAKDGEHAPEAPVIFTKPASTVIGPGVKIPRHTNVTSQLDYEAELGVVIGKAGRGIKKADAMDYVFGYTVINDFTARDLQKLHRQWFIGKSLDGFCPMGPYLVTADEVDGQNVDVKCWVNGELRQNSNTQQLIFDIPTLIETLSAGIELQPGDVIATGTPAGVGIGFNPPKFLQQGNVVRIEIQNVGVLENEVGE</sequence>